<reference evidence="1 2" key="1">
    <citation type="submission" date="2021-06" db="EMBL/GenBank/DDBJ databases">
        <authorList>
            <person name="Kallberg Y."/>
            <person name="Tangrot J."/>
            <person name="Rosling A."/>
        </authorList>
    </citation>
    <scope>NUCLEOTIDE SEQUENCE [LARGE SCALE GENOMIC DNA]</scope>
    <source>
        <strain evidence="1 2">120-4 pot B 10/14</strain>
    </source>
</reference>
<dbReference type="EMBL" id="CAJVQB010000104">
    <property type="protein sequence ID" value="CAG8467176.1"/>
    <property type="molecule type" value="Genomic_DNA"/>
</dbReference>
<organism evidence="1 2">
    <name type="scientific">Gigaspora margarita</name>
    <dbReference type="NCBI Taxonomy" id="4874"/>
    <lineage>
        <taxon>Eukaryota</taxon>
        <taxon>Fungi</taxon>
        <taxon>Fungi incertae sedis</taxon>
        <taxon>Mucoromycota</taxon>
        <taxon>Glomeromycotina</taxon>
        <taxon>Glomeromycetes</taxon>
        <taxon>Diversisporales</taxon>
        <taxon>Gigasporaceae</taxon>
        <taxon>Gigaspora</taxon>
    </lineage>
</organism>
<proteinExistence type="predicted"/>
<gene>
    <name evidence="1" type="ORF">GMARGA_LOCUS596</name>
</gene>
<keyword evidence="2" id="KW-1185">Reference proteome</keyword>
<feature type="non-terminal residue" evidence="1">
    <location>
        <position position="1"/>
    </location>
</feature>
<evidence type="ECO:0000313" key="1">
    <source>
        <dbReference type="EMBL" id="CAG8467176.1"/>
    </source>
</evidence>
<comment type="caution">
    <text evidence="1">The sequence shown here is derived from an EMBL/GenBank/DDBJ whole genome shotgun (WGS) entry which is preliminary data.</text>
</comment>
<name>A0ABN7TZD1_GIGMA</name>
<protein>
    <submittedName>
        <fullName evidence="1">22436_t:CDS:1</fullName>
    </submittedName>
</protein>
<dbReference type="Proteomes" id="UP000789901">
    <property type="component" value="Unassembled WGS sequence"/>
</dbReference>
<sequence>ELTELSIRNGSMYTGLTRDIRVTNPLDNHDKIWRGNLAYNIIEKERQTLVNNTSRLVKDEFRLDKKIQQTVHPPLFRHKKDKRNKDWIIFEDQKSKSWMLGRIEKKKERKLSVEHWVERKVNNSKYFAVRYKHCALNQRGKENNCITEIKEIC</sequence>
<evidence type="ECO:0000313" key="2">
    <source>
        <dbReference type="Proteomes" id="UP000789901"/>
    </source>
</evidence>
<accession>A0ABN7TZD1</accession>